<keyword evidence="2" id="KW-1185">Reference proteome</keyword>
<dbReference type="Proteomes" id="UP001596074">
    <property type="component" value="Unassembled WGS sequence"/>
</dbReference>
<accession>A0ABW0ZNR3</accession>
<evidence type="ECO:0000313" key="2">
    <source>
        <dbReference type="Proteomes" id="UP001596074"/>
    </source>
</evidence>
<dbReference type="RefSeq" id="WP_378280500.1">
    <property type="nucleotide sequence ID" value="NZ_JBHSON010000005.1"/>
</dbReference>
<comment type="caution">
    <text evidence="1">The sequence shown here is derived from an EMBL/GenBank/DDBJ whole genome shotgun (WGS) entry which is preliminary data.</text>
</comment>
<reference evidence="2" key="1">
    <citation type="journal article" date="2019" name="Int. J. Syst. Evol. Microbiol.">
        <title>The Global Catalogue of Microorganisms (GCM) 10K type strain sequencing project: providing services to taxonomists for standard genome sequencing and annotation.</title>
        <authorList>
            <consortium name="The Broad Institute Genomics Platform"/>
            <consortium name="The Broad Institute Genome Sequencing Center for Infectious Disease"/>
            <person name="Wu L."/>
            <person name="Ma J."/>
        </authorList>
    </citation>
    <scope>NUCLEOTIDE SEQUENCE [LARGE SCALE GENOMIC DNA]</scope>
    <source>
        <strain evidence="2">KCTC 42087</strain>
    </source>
</reference>
<gene>
    <name evidence="1" type="ORF">ACFPZN_04745</name>
</gene>
<protein>
    <submittedName>
        <fullName evidence="1">Uncharacterized protein</fullName>
    </submittedName>
</protein>
<organism evidence="1 2">
    <name type="scientific">Actinomadura rugatobispora</name>
    <dbReference type="NCBI Taxonomy" id="1994"/>
    <lineage>
        <taxon>Bacteria</taxon>
        <taxon>Bacillati</taxon>
        <taxon>Actinomycetota</taxon>
        <taxon>Actinomycetes</taxon>
        <taxon>Streptosporangiales</taxon>
        <taxon>Thermomonosporaceae</taxon>
        <taxon>Actinomadura</taxon>
    </lineage>
</organism>
<name>A0ABW0ZNR3_9ACTN</name>
<proteinExistence type="predicted"/>
<dbReference type="EMBL" id="JBHSON010000005">
    <property type="protein sequence ID" value="MFC5744919.1"/>
    <property type="molecule type" value="Genomic_DNA"/>
</dbReference>
<sequence>MSEELDQVFGQLVKRSWQRFDEERRAREIDDLLVGAVVVAMVAEGNSLIDLNSNGDHHHLRFEHPQGKQRVMFRLTHATGSLAAARTLGHYASVHMGYGERVQDTRTVWQALKSEIKSGFLDVGEPGVMTVDADLTTGYVYVQVELLLDLEPYFADDYTVRYPLLQQHLSAVRQALAKYLRGRLAAGAPGAAGAPA</sequence>
<evidence type="ECO:0000313" key="1">
    <source>
        <dbReference type="EMBL" id="MFC5744919.1"/>
    </source>
</evidence>